<accession>A0A923N9E9</accession>
<dbReference type="InterPro" id="IPR000182">
    <property type="entry name" value="GNAT_dom"/>
</dbReference>
<dbReference type="GO" id="GO:0016747">
    <property type="term" value="F:acyltransferase activity, transferring groups other than amino-acyl groups"/>
    <property type="evidence" value="ECO:0007669"/>
    <property type="project" value="InterPro"/>
</dbReference>
<organism evidence="4 5">
    <name type="scientific">Pontibacter cellulosilyticus</name>
    <dbReference type="NCBI Taxonomy" id="1720253"/>
    <lineage>
        <taxon>Bacteria</taxon>
        <taxon>Pseudomonadati</taxon>
        <taxon>Bacteroidota</taxon>
        <taxon>Cytophagia</taxon>
        <taxon>Cytophagales</taxon>
        <taxon>Hymenobacteraceae</taxon>
        <taxon>Pontibacter</taxon>
    </lineage>
</organism>
<dbReference type="InterPro" id="IPR050832">
    <property type="entry name" value="Bact_Acetyltransf"/>
</dbReference>
<reference evidence="4" key="1">
    <citation type="submission" date="2020-08" db="EMBL/GenBank/DDBJ databases">
        <title>Pontibacter sp. SD6 16S ribosomal RNA gene Genome sequencing and assembly.</title>
        <authorList>
            <person name="Kang M."/>
        </authorList>
    </citation>
    <scope>NUCLEOTIDE SEQUENCE</scope>
    <source>
        <strain evidence="4">SD6</strain>
    </source>
</reference>
<evidence type="ECO:0000256" key="2">
    <source>
        <dbReference type="ARBA" id="ARBA00023315"/>
    </source>
</evidence>
<evidence type="ECO:0000313" key="5">
    <source>
        <dbReference type="Proteomes" id="UP000603640"/>
    </source>
</evidence>
<dbReference type="RefSeq" id="WP_187067313.1">
    <property type="nucleotide sequence ID" value="NZ_JACRVF010000002.1"/>
</dbReference>
<keyword evidence="2" id="KW-0012">Acyltransferase</keyword>
<protein>
    <submittedName>
        <fullName evidence="4">GNAT family N-acetyltransferase</fullName>
    </submittedName>
</protein>
<dbReference type="EMBL" id="JACRVF010000002">
    <property type="protein sequence ID" value="MBC5993317.1"/>
    <property type="molecule type" value="Genomic_DNA"/>
</dbReference>
<gene>
    <name evidence="4" type="ORF">H8S84_10765</name>
</gene>
<name>A0A923N9E9_9BACT</name>
<keyword evidence="5" id="KW-1185">Reference proteome</keyword>
<proteinExistence type="predicted"/>
<comment type="caution">
    <text evidence="4">The sequence shown here is derived from an EMBL/GenBank/DDBJ whole genome shotgun (WGS) entry which is preliminary data.</text>
</comment>
<sequence length="151" mass="16789">MLILSKTDSTNPEFIALVRLLDQDLAIRDGDEHAFYAQFNKIDSIKHVIVGYKNGIAAGCGAIKAYADGVAEVKRMFVHPDFRGQGIAKSILAALEDWAEELNYKTTILETGTKQPEAIALYRGCGYRQIPNYGQYAGVENSLCFEKMLEH</sequence>
<dbReference type="InterPro" id="IPR016181">
    <property type="entry name" value="Acyl_CoA_acyltransferase"/>
</dbReference>
<dbReference type="AlphaFoldDB" id="A0A923N9E9"/>
<dbReference type="Pfam" id="PF00583">
    <property type="entry name" value="Acetyltransf_1"/>
    <property type="match status" value="1"/>
</dbReference>
<dbReference type="Gene3D" id="3.40.630.30">
    <property type="match status" value="1"/>
</dbReference>
<dbReference type="PROSITE" id="PS51186">
    <property type="entry name" value="GNAT"/>
    <property type="match status" value="1"/>
</dbReference>
<evidence type="ECO:0000256" key="1">
    <source>
        <dbReference type="ARBA" id="ARBA00022679"/>
    </source>
</evidence>
<keyword evidence="1" id="KW-0808">Transferase</keyword>
<dbReference type="Proteomes" id="UP000603640">
    <property type="component" value="Unassembled WGS sequence"/>
</dbReference>
<dbReference type="PANTHER" id="PTHR43877:SF2">
    <property type="entry name" value="AMINOALKYLPHOSPHONATE N-ACETYLTRANSFERASE-RELATED"/>
    <property type="match status" value="1"/>
</dbReference>
<dbReference type="SUPFAM" id="SSF55729">
    <property type="entry name" value="Acyl-CoA N-acyltransferases (Nat)"/>
    <property type="match status" value="1"/>
</dbReference>
<feature type="domain" description="N-acetyltransferase" evidence="3">
    <location>
        <begin position="1"/>
        <end position="150"/>
    </location>
</feature>
<dbReference type="CDD" id="cd04301">
    <property type="entry name" value="NAT_SF"/>
    <property type="match status" value="1"/>
</dbReference>
<evidence type="ECO:0000313" key="4">
    <source>
        <dbReference type="EMBL" id="MBC5993317.1"/>
    </source>
</evidence>
<dbReference type="PANTHER" id="PTHR43877">
    <property type="entry name" value="AMINOALKYLPHOSPHONATE N-ACETYLTRANSFERASE-RELATED-RELATED"/>
    <property type="match status" value="1"/>
</dbReference>
<evidence type="ECO:0000259" key="3">
    <source>
        <dbReference type="PROSITE" id="PS51186"/>
    </source>
</evidence>